<evidence type="ECO:0000313" key="5">
    <source>
        <dbReference type="Proteomes" id="UP001163266"/>
    </source>
</evidence>
<evidence type="ECO:0000256" key="1">
    <source>
        <dbReference type="ARBA" id="ARBA00004613"/>
    </source>
</evidence>
<evidence type="ECO:0000256" key="2">
    <source>
        <dbReference type="ARBA" id="ARBA00022729"/>
    </source>
</evidence>
<dbReference type="RefSeq" id="WP_264894077.1">
    <property type="nucleotide sequence ID" value="NZ_CP110257.1"/>
</dbReference>
<evidence type="ECO:0000313" key="4">
    <source>
        <dbReference type="EMBL" id="UZD56194.1"/>
    </source>
</evidence>
<dbReference type="SUPFAM" id="SSF88713">
    <property type="entry name" value="Glycoside hydrolase/deacetylase"/>
    <property type="match status" value="1"/>
</dbReference>
<gene>
    <name evidence="4" type="ORF">OMP39_06375</name>
</gene>
<dbReference type="EMBL" id="CP110257">
    <property type="protein sequence ID" value="UZD56194.1"/>
    <property type="molecule type" value="Genomic_DNA"/>
</dbReference>
<organism evidence="4 5">
    <name type="scientific">Caldimonas aquatica</name>
    <dbReference type="NCBI Taxonomy" id="376175"/>
    <lineage>
        <taxon>Bacteria</taxon>
        <taxon>Pseudomonadati</taxon>
        <taxon>Pseudomonadota</taxon>
        <taxon>Betaproteobacteria</taxon>
        <taxon>Burkholderiales</taxon>
        <taxon>Sphaerotilaceae</taxon>
        <taxon>Caldimonas</taxon>
    </lineage>
</organism>
<dbReference type="CDD" id="cd10918">
    <property type="entry name" value="CE4_NodB_like_5s_6s"/>
    <property type="match status" value="1"/>
</dbReference>
<feature type="domain" description="NodB homology" evidence="3">
    <location>
        <begin position="98"/>
        <end position="349"/>
    </location>
</feature>
<accession>A0ABY6MW15</accession>
<keyword evidence="2" id="KW-0732">Signal</keyword>
<proteinExistence type="predicted"/>
<dbReference type="InterPro" id="IPR051398">
    <property type="entry name" value="Polysacch_Deacetylase"/>
</dbReference>
<dbReference type="Proteomes" id="UP001163266">
    <property type="component" value="Chromosome"/>
</dbReference>
<dbReference type="Gene3D" id="3.20.20.370">
    <property type="entry name" value="Glycoside hydrolase/deacetylase"/>
    <property type="match status" value="1"/>
</dbReference>
<dbReference type="PANTHER" id="PTHR34216">
    <property type="match status" value="1"/>
</dbReference>
<sequence>MLWPHAKSVLKAIVSPLLDATGVYDRRIEEVSVREDRWTILMYHRVVLDDRADPFRLGMCVRRDRFEAQIRYLKSRFNLIGVGEAVRRLTQGRPLPSRAVSVTFDDGYLDNLEVALPVLESHQVPWTLFVPTGGLATGEPLWWDRVIHAFACTSRSWIDAQAIGLPRLRRRLSLAPWYRRRSVEQVLEALWSLPMAEIESAVLRLERALAPRVRLMPLAHRLRPADVRELHRRGVEIGAHTVKHPNLCLTDRDQLRDEMLDSRRELEALCGSPVEGFAYPGGRMNQAVKEAAHEAGFSYALATISAVNHLPCDAYELCRIGMPDAELPDFKRALSATMVRGDGTLHSIA</sequence>
<dbReference type="PANTHER" id="PTHR34216:SF3">
    <property type="entry name" value="POLY-BETA-1,6-N-ACETYL-D-GLUCOSAMINE N-DEACETYLASE"/>
    <property type="match status" value="1"/>
</dbReference>
<reference evidence="4" key="1">
    <citation type="submission" date="2022-10" db="EMBL/GenBank/DDBJ databases">
        <title>Complete genome sequence of Schlegelella aquatica LMG 23380.</title>
        <authorList>
            <person name="Musilova J."/>
            <person name="Kourilova X."/>
            <person name="Bezdicek M."/>
            <person name="Hermankova K."/>
            <person name="Obruca S."/>
            <person name="Sedlar K."/>
        </authorList>
    </citation>
    <scope>NUCLEOTIDE SEQUENCE</scope>
    <source>
        <strain evidence="4">LMG 23380</strain>
    </source>
</reference>
<dbReference type="Pfam" id="PF01522">
    <property type="entry name" value="Polysacc_deac_1"/>
    <property type="match status" value="1"/>
</dbReference>
<keyword evidence="5" id="KW-1185">Reference proteome</keyword>
<protein>
    <submittedName>
        <fullName evidence="4">Polysaccharide deacetylase family protein</fullName>
    </submittedName>
</protein>
<name>A0ABY6MW15_9BURK</name>
<dbReference type="PROSITE" id="PS51677">
    <property type="entry name" value="NODB"/>
    <property type="match status" value="1"/>
</dbReference>
<evidence type="ECO:0000259" key="3">
    <source>
        <dbReference type="PROSITE" id="PS51677"/>
    </source>
</evidence>
<dbReference type="InterPro" id="IPR002509">
    <property type="entry name" value="NODB_dom"/>
</dbReference>
<dbReference type="InterPro" id="IPR011330">
    <property type="entry name" value="Glyco_hydro/deAcase_b/a-brl"/>
</dbReference>
<comment type="subcellular location">
    <subcellularLocation>
        <location evidence="1">Secreted</location>
    </subcellularLocation>
</comment>